<protein>
    <recommendedName>
        <fullName evidence="5">SOCS box domain-containing protein</fullName>
    </recommendedName>
</protein>
<dbReference type="InterPro" id="IPR036770">
    <property type="entry name" value="Ankyrin_rpt-contain_sf"/>
</dbReference>
<gene>
    <name evidence="3" type="ORF">RRG08_021476</name>
</gene>
<dbReference type="PANTHER" id="PTHR24123">
    <property type="entry name" value="ANKYRIN REPEAT-CONTAINING"/>
    <property type="match status" value="1"/>
</dbReference>
<sequence>MMCCYNRDGYLPLHIAALSKFHRFFHLFYEELKEYSPNACLIRSLLGVCQHGSYEAPETCQMSGIKRSIPFTETRRNFEVEPCDSQVSFSCCGAVIDQKLIFDAQSKSIDINSKTHFKENSCLRHSHKYKRETCLSLLWKKMIIRFDLAQNLKEVFYMCQALIRAGAKGSLPRRKFNERVYQTYFDLSPLHVTAGMGSLENTKLLLSSGVDPGASAGNDCKLAVQLALQNGHNRVSLALLNPKLFDSSDTWISHVDCLGNTLFHCAVAAPYRCNIKVLEKLYKLGCPLDRPNSENMRPLDLAICSSHLPTIHYMLETKPELVNVQLYQDSRAYPPLLRASASPSSSLALCKLLLSHGADINAQGYRKDHVTACYRAFKFACFETGFFLCENSSRPFSTIERRYLWMQLKTLKPSKLDRLEKRLKNVPKLFLICLDIIRRVFINTYFCFQQMDLLPLPHSLIKALRYEV</sequence>
<evidence type="ECO:0008006" key="5">
    <source>
        <dbReference type="Google" id="ProtNLM"/>
    </source>
</evidence>
<keyword evidence="2" id="KW-0040">ANK repeat</keyword>
<proteinExistence type="predicted"/>
<dbReference type="InterPro" id="IPR002110">
    <property type="entry name" value="Ankyrin_rpt"/>
</dbReference>
<evidence type="ECO:0000313" key="4">
    <source>
        <dbReference type="Proteomes" id="UP001283361"/>
    </source>
</evidence>
<reference evidence="3" key="1">
    <citation type="journal article" date="2023" name="G3 (Bethesda)">
        <title>A reference genome for the long-term kleptoplast-retaining sea slug Elysia crispata morphotype clarki.</title>
        <authorList>
            <person name="Eastman K.E."/>
            <person name="Pendleton A.L."/>
            <person name="Shaikh M.A."/>
            <person name="Suttiyut T."/>
            <person name="Ogas R."/>
            <person name="Tomko P."/>
            <person name="Gavelis G."/>
            <person name="Widhalm J.R."/>
            <person name="Wisecaver J.H."/>
        </authorList>
    </citation>
    <scope>NUCLEOTIDE SEQUENCE</scope>
    <source>
        <strain evidence="3">ECLA1</strain>
    </source>
</reference>
<evidence type="ECO:0000313" key="3">
    <source>
        <dbReference type="EMBL" id="KAK3803278.1"/>
    </source>
</evidence>
<dbReference type="SMART" id="SM00248">
    <property type="entry name" value="ANK"/>
    <property type="match status" value="5"/>
</dbReference>
<dbReference type="InterPro" id="IPR051165">
    <property type="entry name" value="Multifunctional_ANK_Repeat"/>
</dbReference>
<evidence type="ECO:0000256" key="1">
    <source>
        <dbReference type="ARBA" id="ARBA00022737"/>
    </source>
</evidence>
<dbReference type="Proteomes" id="UP001283361">
    <property type="component" value="Unassembled WGS sequence"/>
</dbReference>
<comment type="caution">
    <text evidence="3">The sequence shown here is derived from an EMBL/GenBank/DDBJ whole genome shotgun (WGS) entry which is preliminary data.</text>
</comment>
<evidence type="ECO:0000256" key="2">
    <source>
        <dbReference type="ARBA" id="ARBA00023043"/>
    </source>
</evidence>
<keyword evidence="4" id="KW-1185">Reference proteome</keyword>
<dbReference type="Gene3D" id="1.25.40.20">
    <property type="entry name" value="Ankyrin repeat-containing domain"/>
    <property type="match status" value="2"/>
</dbReference>
<dbReference type="PANTHER" id="PTHR24123:SF33">
    <property type="entry name" value="PROTEIN HOS4"/>
    <property type="match status" value="1"/>
</dbReference>
<dbReference type="EMBL" id="JAWDGP010000167">
    <property type="protein sequence ID" value="KAK3803278.1"/>
    <property type="molecule type" value="Genomic_DNA"/>
</dbReference>
<organism evidence="3 4">
    <name type="scientific">Elysia crispata</name>
    <name type="common">lettuce slug</name>
    <dbReference type="NCBI Taxonomy" id="231223"/>
    <lineage>
        <taxon>Eukaryota</taxon>
        <taxon>Metazoa</taxon>
        <taxon>Spiralia</taxon>
        <taxon>Lophotrochozoa</taxon>
        <taxon>Mollusca</taxon>
        <taxon>Gastropoda</taxon>
        <taxon>Heterobranchia</taxon>
        <taxon>Euthyneura</taxon>
        <taxon>Panpulmonata</taxon>
        <taxon>Sacoglossa</taxon>
        <taxon>Placobranchoidea</taxon>
        <taxon>Plakobranchidae</taxon>
        <taxon>Elysia</taxon>
    </lineage>
</organism>
<name>A0AAE1EEW8_9GAST</name>
<dbReference type="AlphaFoldDB" id="A0AAE1EEW8"/>
<dbReference type="SUPFAM" id="SSF48403">
    <property type="entry name" value="Ankyrin repeat"/>
    <property type="match status" value="1"/>
</dbReference>
<accession>A0AAE1EEW8</accession>
<keyword evidence="1" id="KW-0677">Repeat</keyword>